<dbReference type="AlphaFoldDB" id="A0A249W785"/>
<gene>
    <name evidence="1" type="ORF">YA91_19695</name>
</gene>
<proteinExistence type="predicted"/>
<name>A0A249W785_VIBPH</name>
<evidence type="ECO:0000313" key="1">
    <source>
        <dbReference type="EMBL" id="ASZ52632.1"/>
    </source>
</evidence>
<reference evidence="1" key="1">
    <citation type="submission" date="2017-09" db="EMBL/GenBank/DDBJ databases">
        <authorList>
            <person name="Ehlers B."/>
            <person name="Leendertz F.H."/>
        </authorList>
    </citation>
    <scope>NUCLEOTIDE SEQUENCE</scope>
    <source>
        <strain evidence="1">MAVP-26</strain>
    </source>
</reference>
<organism evidence="1">
    <name type="scientific">Vibrio parahaemolyticus</name>
    <dbReference type="NCBI Taxonomy" id="670"/>
    <lineage>
        <taxon>Bacteria</taxon>
        <taxon>Pseudomonadati</taxon>
        <taxon>Pseudomonadota</taxon>
        <taxon>Gammaproteobacteria</taxon>
        <taxon>Vibrionales</taxon>
        <taxon>Vibrionaceae</taxon>
        <taxon>Vibrio</taxon>
    </lineage>
</organism>
<accession>A0A249W785</accession>
<sequence length="53" mass="5945">MHPDNKAMATTGVNRINIENLGIGLSCLFFKSLAYINKGSQVRIFLYLLLSEE</sequence>
<dbReference type="EMBL" id="CP023248">
    <property type="protein sequence ID" value="ASZ52632.1"/>
    <property type="molecule type" value="Genomic_DNA"/>
</dbReference>
<protein>
    <submittedName>
        <fullName evidence="1">Uncharacterized protein</fullName>
    </submittedName>
</protein>